<dbReference type="EMBL" id="CP044205">
    <property type="protein sequence ID" value="QFY43204.1"/>
    <property type="molecule type" value="Genomic_DNA"/>
</dbReference>
<evidence type="ECO:0000256" key="2">
    <source>
        <dbReference type="RuleBase" id="RU004328"/>
    </source>
</evidence>
<gene>
    <name evidence="3" type="ORF">F6R98_11720</name>
</gene>
<dbReference type="PROSITE" id="PS00531">
    <property type="entry name" value="RNASE_T2_2"/>
    <property type="match status" value="1"/>
</dbReference>
<dbReference type="Gene3D" id="3.90.730.10">
    <property type="entry name" value="Ribonuclease T2-like"/>
    <property type="match status" value="1"/>
</dbReference>
<dbReference type="PANTHER" id="PTHR11240">
    <property type="entry name" value="RIBONUCLEASE T2"/>
    <property type="match status" value="1"/>
</dbReference>
<dbReference type="Pfam" id="PF00445">
    <property type="entry name" value="Ribonuclease_T2"/>
    <property type="match status" value="1"/>
</dbReference>
<proteinExistence type="inferred from homology"/>
<dbReference type="InterPro" id="IPR018188">
    <property type="entry name" value="RNase_T2_His_AS_1"/>
</dbReference>
<dbReference type="InterPro" id="IPR033130">
    <property type="entry name" value="RNase_T2_His_AS_2"/>
</dbReference>
<dbReference type="InterPro" id="IPR036430">
    <property type="entry name" value="RNase_T2-like_sf"/>
</dbReference>
<organism evidence="3 4">
    <name type="scientific">Candidatus Methylospira mobilis</name>
    <dbReference type="NCBI Taxonomy" id="1808979"/>
    <lineage>
        <taxon>Bacteria</taxon>
        <taxon>Pseudomonadati</taxon>
        <taxon>Pseudomonadota</taxon>
        <taxon>Gammaproteobacteria</taxon>
        <taxon>Methylococcales</taxon>
        <taxon>Methylococcaceae</taxon>
        <taxon>Candidatus Methylospira</taxon>
    </lineage>
</organism>
<comment type="similarity">
    <text evidence="1 2">Belongs to the RNase T2 family.</text>
</comment>
<reference evidence="3 4" key="1">
    <citation type="submission" date="2019-09" db="EMBL/GenBank/DDBJ databases">
        <title>Ecophysiology of the spiral-shaped methanotroph Methylospira mobilis as revealed by the complete genome sequence.</title>
        <authorList>
            <person name="Oshkin I.Y."/>
            <person name="Dedysh S.N."/>
            <person name="Miroshnikov K."/>
            <person name="Danilova O.V."/>
            <person name="Hakobyan A."/>
            <person name="Liesack W."/>
        </authorList>
    </citation>
    <scope>NUCLEOTIDE SEQUENCE [LARGE SCALE GENOMIC DNA]</scope>
    <source>
        <strain evidence="3 4">Shm1</strain>
    </source>
</reference>
<sequence length="357" mass="39237">MKMHRIKVNLRSYLLMFRYLLVIFLVFAGLSMPLDPGFASPANGTFIATQTCDAYVSKNKHTNPDHYRLSVAVRYDILEATTGTDDAVWYRVRVTDARPEARWVEKSCGIAATDSENTLNPASGAIPPGLCNMADKGNSYVLAVSWQPAFCISHENKPECAIADRNAYQANHFTLHGLWPNLTAQCGIDYGYCGSVKTQARQFCDYPQVDLSQQVRNELAVVMPSVAAGSCLERHEWHKHGICQSQWNASAYFKTAIEMTKQFNDSGIAALMAANTGKTISQAAFISTVDASLGANAHEHLHLTCKNGKLVDIFIDLPEKMTATQKLRELIAQATPARSGFSSNCNGQFGVQSLGEK</sequence>
<dbReference type="SUPFAM" id="SSF55895">
    <property type="entry name" value="Ribonuclease Rh-like"/>
    <property type="match status" value="1"/>
</dbReference>
<dbReference type="KEGG" id="mmob:F6R98_11720"/>
<evidence type="ECO:0000256" key="1">
    <source>
        <dbReference type="ARBA" id="ARBA00007469"/>
    </source>
</evidence>
<dbReference type="PANTHER" id="PTHR11240:SF22">
    <property type="entry name" value="RIBONUCLEASE T2"/>
    <property type="match status" value="1"/>
</dbReference>
<dbReference type="OrthoDB" id="4720638at2"/>
<protein>
    <submittedName>
        <fullName evidence="3">Ribonuclease T</fullName>
    </submittedName>
</protein>
<accession>A0A5Q0BLW0</accession>
<evidence type="ECO:0000313" key="4">
    <source>
        <dbReference type="Proteomes" id="UP000325755"/>
    </source>
</evidence>
<dbReference type="PROSITE" id="PS00530">
    <property type="entry name" value="RNASE_T2_1"/>
    <property type="match status" value="1"/>
</dbReference>
<dbReference type="InParanoid" id="A0A5Q0BLW0"/>
<dbReference type="GO" id="GO:0003723">
    <property type="term" value="F:RNA binding"/>
    <property type="evidence" value="ECO:0007669"/>
    <property type="project" value="InterPro"/>
</dbReference>
<keyword evidence="4" id="KW-1185">Reference proteome</keyword>
<evidence type="ECO:0000313" key="3">
    <source>
        <dbReference type="EMBL" id="QFY43204.1"/>
    </source>
</evidence>
<dbReference type="FunCoup" id="A0A5Q0BLW0">
    <property type="interactions" value="4"/>
</dbReference>
<dbReference type="GO" id="GO:0006401">
    <property type="term" value="P:RNA catabolic process"/>
    <property type="evidence" value="ECO:0007669"/>
    <property type="project" value="TreeGrafter"/>
</dbReference>
<dbReference type="AlphaFoldDB" id="A0A5Q0BLW0"/>
<dbReference type="Proteomes" id="UP000325755">
    <property type="component" value="Chromosome"/>
</dbReference>
<dbReference type="GO" id="GO:0033897">
    <property type="term" value="F:ribonuclease T2 activity"/>
    <property type="evidence" value="ECO:0007669"/>
    <property type="project" value="InterPro"/>
</dbReference>
<name>A0A5Q0BLW0_9GAMM</name>
<dbReference type="InterPro" id="IPR001568">
    <property type="entry name" value="RNase_T2-like"/>
</dbReference>